<feature type="domain" description="DUF3638" evidence="7">
    <location>
        <begin position="69"/>
        <end position="230"/>
    </location>
</feature>
<dbReference type="GO" id="GO:0006508">
    <property type="term" value="P:proteolysis"/>
    <property type="evidence" value="ECO:0007669"/>
    <property type="project" value="UniProtKB-KW"/>
</dbReference>
<accession>A0A8S2F746</accession>
<keyword evidence="3" id="KW-0645">Protease</keyword>
<comment type="catalytic activity">
    <reaction evidence="1">
        <text>Thiol-dependent hydrolysis of ester, thioester, amide, peptide and isopeptide bonds formed by the C-terminal Gly of ubiquitin (a 76-residue protein attached to proteins as an intracellular targeting signal).</text>
        <dbReference type="EC" id="3.4.19.12"/>
    </reaction>
</comment>
<proteinExistence type="predicted"/>
<evidence type="ECO:0000313" key="11">
    <source>
        <dbReference type="Proteomes" id="UP000677228"/>
    </source>
</evidence>
<feature type="non-terminal residue" evidence="9">
    <location>
        <position position="1"/>
    </location>
</feature>
<keyword evidence="6" id="KW-0788">Thiol protease</keyword>
<gene>
    <name evidence="9" type="ORF">OVA965_LOCUS31700</name>
    <name evidence="10" type="ORF">TMI583_LOCUS32531</name>
</gene>
<dbReference type="Proteomes" id="UP000677228">
    <property type="component" value="Unassembled WGS sequence"/>
</dbReference>
<feature type="domain" description="DUF3645" evidence="8">
    <location>
        <begin position="434"/>
        <end position="464"/>
    </location>
</feature>
<evidence type="ECO:0000256" key="3">
    <source>
        <dbReference type="ARBA" id="ARBA00022670"/>
    </source>
</evidence>
<dbReference type="SUPFAM" id="SSF52540">
    <property type="entry name" value="P-loop containing nucleoside triphosphate hydrolases"/>
    <property type="match status" value="1"/>
</dbReference>
<dbReference type="EMBL" id="CAJOBA010045733">
    <property type="protein sequence ID" value="CAF4180641.1"/>
    <property type="molecule type" value="Genomic_DNA"/>
</dbReference>
<evidence type="ECO:0000313" key="10">
    <source>
        <dbReference type="EMBL" id="CAF4180641.1"/>
    </source>
</evidence>
<evidence type="ECO:0000259" key="7">
    <source>
        <dbReference type="Pfam" id="PF12340"/>
    </source>
</evidence>
<dbReference type="InterPro" id="IPR022105">
    <property type="entry name" value="DUF3645"/>
</dbReference>
<dbReference type="EC" id="3.4.19.12" evidence="2"/>
<dbReference type="InterPro" id="IPR051346">
    <property type="entry name" value="OTU_Deubiquitinase"/>
</dbReference>
<protein>
    <recommendedName>
        <fullName evidence="2">ubiquitinyl hydrolase 1</fullName>
        <ecNumber evidence="2">3.4.19.12</ecNumber>
    </recommendedName>
</protein>
<keyword evidence="4" id="KW-0833">Ubl conjugation pathway</keyword>
<dbReference type="AlphaFoldDB" id="A0A8S2F746"/>
<dbReference type="EMBL" id="CAJNOK010024068">
    <property type="protein sequence ID" value="CAF1371626.1"/>
    <property type="molecule type" value="Genomic_DNA"/>
</dbReference>
<evidence type="ECO:0000256" key="2">
    <source>
        <dbReference type="ARBA" id="ARBA00012759"/>
    </source>
</evidence>
<dbReference type="Pfam" id="PF12340">
    <property type="entry name" value="DUF3638"/>
    <property type="match status" value="1"/>
</dbReference>
<name>A0A8S2F746_9BILA</name>
<sequence>HDVLACLEGGLEKIKNDLFLDLVRWIREENLENCVPKNELEEIRNNQTVDKDEKERMLQNIITNLLMERSYNEKEYPAWLLFETENSLLIRDTQYDLLKTMLEDKENSIYQLNMGEGKTSVILVILNQMLADGKNISRINCLELLMGVMQELLRNKFRGLLQKKIYVMPFSREVVFDTGNVKKITEMLTECKNRKHVLLVTPEQRLCFQLKKQETFLEYLQSKDADDLFDWERHNDHHKYTHLANNKNPYILTEFQVVLRQALETLGYINNGGKIHWEIPFLLFKLIFSDEDLATSLKLSSKRNDCPLVFQENFMPSNEIGGRIPLVRFVEHEFFVKHIRPLLVQKVCNALRSRFNEKDTDVIDEKGENYGSYEAFIQGKCSQEKEEKLVKLLKTNSEEMLNSFLLAKAWLSHEPLYHVMSYRYRVEYGLSNKSEKEIAVPFKGKDLPSENSEFSHPDVMIGFTIISYLYRGLSLEQVKKELIKLKYEQDKDRLLKQWVQENKEWIGLHKEWTDEHQEWIEEHNRNENATFPSLLNAVKTKLLKHQVQENKDWIDKHNQKENATFPSWLNSFKTLDLEDEERVKKIHIYLCRNFDFVEYYLSSFTFPHDAKYYKRKLTGNAHTLAGEGETKGFSGTDDRNDIMPESIIPKRLPSQKETNGKMLHILS</sequence>
<dbReference type="PANTHER" id="PTHR13367">
    <property type="entry name" value="UBIQUITIN THIOESTERASE"/>
    <property type="match status" value="1"/>
</dbReference>
<dbReference type="InterPro" id="IPR027417">
    <property type="entry name" value="P-loop_NTPase"/>
</dbReference>
<dbReference type="Proteomes" id="UP000682733">
    <property type="component" value="Unassembled WGS sequence"/>
</dbReference>
<comment type="caution">
    <text evidence="9">The sequence shown here is derived from an EMBL/GenBank/DDBJ whole genome shotgun (WGS) entry which is preliminary data.</text>
</comment>
<evidence type="ECO:0000256" key="1">
    <source>
        <dbReference type="ARBA" id="ARBA00000707"/>
    </source>
</evidence>
<evidence type="ECO:0000256" key="4">
    <source>
        <dbReference type="ARBA" id="ARBA00022786"/>
    </source>
</evidence>
<evidence type="ECO:0000313" key="9">
    <source>
        <dbReference type="EMBL" id="CAF1371626.1"/>
    </source>
</evidence>
<keyword evidence="5" id="KW-0378">Hydrolase</keyword>
<evidence type="ECO:0000256" key="6">
    <source>
        <dbReference type="ARBA" id="ARBA00022807"/>
    </source>
</evidence>
<dbReference type="Pfam" id="PF12359">
    <property type="entry name" value="DUF3645"/>
    <property type="match status" value="1"/>
</dbReference>
<evidence type="ECO:0000256" key="5">
    <source>
        <dbReference type="ARBA" id="ARBA00022801"/>
    </source>
</evidence>
<evidence type="ECO:0000259" key="8">
    <source>
        <dbReference type="Pfam" id="PF12359"/>
    </source>
</evidence>
<dbReference type="InterPro" id="IPR022099">
    <property type="entry name" value="DUF3638"/>
</dbReference>
<organism evidence="9 11">
    <name type="scientific">Didymodactylos carnosus</name>
    <dbReference type="NCBI Taxonomy" id="1234261"/>
    <lineage>
        <taxon>Eukaryota</taxon>
        <taxon>Metazoa</taxon>
        <taxon>Spiralia</taxon>
        <taxon>Gnathifera</taxon>
        <taxon>Rotifera</taxon>
        <taxon>Eurotatoria</taxon>
        <taxon>Bdelloidea</taxon>
        <taxon>Philodinida</taxon>
        <taxon>Philodinidae</taxon>
        <taxon>Didymodactylos</taxon>
    </lineage>
</organism>
<reference evidence="9" key="1">
    <citation type="submission" date="2021-02" db="EMBL/GenBank/DDBJ databases">
        <authorList>
            <person name="Nowell W R."/>
        </authorList>
    </citation>
    <scope>NUCLEOTIDE SEQUENCE</scope>
</reference>
<dbReference type="GO" id="GO:0004843">
    <property type="term" value="F:cysteine-type deubiquitinase activity"/>
    <property type="evidence" value="ECO:0007669"/>
    <property type="project" value="UniProtKB-EC"/>
</dbReference>